<accession>A0A7X0NKI5</accession>
<keyword evidence="4" id="KW-1185">Reference proteome</keyword>
<feature type="domain" description="Transglycosylase SLT" evidence="2">
    <location>
        <begin position="120"/>
        <end position="177"/>
    </location>
</feature>
<reference evidence="3 4" key="1">
    <citation type="submission" date="2020-08" db="EMBL/GenBank/DDBJ databases">
        <title>Genomic Encyclopedia of Type Strains, Phase IV (KMG-IV): sequencing the most valuable type-strain genomes for metagenomic binning, comparative biology and taxonomic classification.</title>
        <authorList>
            <person name="Goeker M."/>
        </authorList>
    </citation>
    <scope>NUCLEOTIDE SEQUENCE [LARGE SCALE GENOMIC DNA]</scope>
    <source>
        <strain evidence="3 4">DSM 26287</strain>
    </source>
</reference>
<comment type="caution">
    <text evidence="3">The sequence shown here is derived from an EMBL/GenBank/DDBJ whole genome shotgun (WGS) entry which is preliminary data.</text>
</comment>
<keyword evidence="1" id="KW-0472">Membrane</keyword>
<dbReference type="InterPro" id="IPR008258">
    <property type="entry name" value="Transglycosylase_SLT_dom_1"/>
</dbReference>
<proteinExistence type="predicted"/>
<evidence type="ECO:0000259" key="2">
    <source>
        <dbReference type="Pfam" id="PF01464"/>
    </source>
</evidence>
<evidence type="ECO:0000256" key="1">
    <source>
        <dbReference type="SAM" id="Phobius"/>
    </source>
</evidence>
<evidence type="ECO:0000313" key="4">
    <source>
        <dbReference type="Proteomes" id="UP000537141"/>
    </source>
</evidence>
<dbReference type="InterPro" id="IPR023346">
    <property type="entry name" value="Lysozyme-like_dom_sf"/>
</dbReference>
<dbReference type="AlphaFoldDB" id="A0A7X0NKI5"/>
<keyword evidence="1" id="KW-0812">Transmembrane</keyword>
<keyword evidence="1" id="KW-1133">Transmembrane helix</keyword>
<dbReference type="Proteomes" id="UP000537141">
    <property type="component" value="Unassembled WGS sequence"/>
</dbReference>
<sequence length="240" mass="27133">MMYIVNHSIKYLRYGVVIIGTLFGCVASGASIEDYIPPFNVWLEASNQNSRSASLIYSVALVESGKYTNEKKFVPWPFAIGVGVDKSLGQLTHESIYPETFEEAKHTLTQLLANGYTNIGVGIMQINIRHNKHLVEDPIHLLDPVTNIKAASKVIKQCNKNKSATQMLSCYSHGRYDSKRGAIYANRVFDYEARFAKSFINKHQPSGEISLAELNYFYYNKKPPSNELISKEQTQIVERE</sequence>
<dbReference type="SUPFAM" id="SSF53955">
    <property type="entry name" value="Lysozyme-like"/>
    <property type="match status" value="1"/>
</dbReference>
<dbReference type="EMBL" id="JACHHU010000050">
    <property type="protein sequence ID" value="MBB6545139.1"/>
    <property type="molecule type" value="Genomic_DNA"/>
</dbReference>
<dbReference type="Pfam" id="PF01464">
    <property type="entry name" value="SLT"/>
    <property type="match status" value="1"/>
</dbReference>
<evidence type="ECO:0000313" key="3">
    <source>
        <dbReference type="EMBL" id="MBB6545139.1"/>
    </source>
</evidence>
<organism evidence="3 4">
    <name type="scientific">Thalassotalea piscium</name>
    <dbReference type="NCBI Taxonomy" id="1230533"/>
    <lineage>
        <taxon>Bacteria</taxon>
        <taxon>Pseudomonadati</taxon>
        <taxon>Pseudomonadota</taxon>
        <taxon>Gammaproteobacteria</taxon>
        <taxon>Alteromonadales</taxon>
        <taxon>Colwelliaceae</taxon>
        <taxon>Thalassotalea</taxon>
    </lineage>
</organism>
<gene>
    <name evidence="3" type="ORF">HNQ55_003682</name>
</gene>
<name>A0A7X0NKI5_9GAMM</name>
<protein>
    <recommendedName>
        <fullName evidence="2">Transglycosylase SLT domain-containing protein</fullName>
    </recommendedName>
</protein>
<feature type="transmembrane region" description="Helical" evidence="1">
    <location>
        <begin position="12"/>
        <end position="32"/>
    </location>
</feature>
<dbReference type="RefSeq" id="WP_184426854.1">
    <property type="nucleotide sequence ID" value="NZ_BAABLB010000011.1"/>
</dbReference>